<dbReference type="Pfam" id="PF01512">
    <property type="entry name" value="Complex1_51K"/>
    <property type="match status" value="1"/>
</dbReference>
<dbReference type="OrthoDB" id="9767754at2"/>
<dbReference type="RefSeq" id="WP_109839674.1">
    <property type="nucleotide sequence ID" value="NZ_QGKM01000090.1"/>
</dbReference>
<evidence type="ECO:0000256" key="4">
    <source>
        <dbReference type="ARBA" id="ARBA00022737"/>
    </source>
</evidence>
<feature type="binding site" evidence="8">
    <location>
        <position position="469"/>
    </location>
    <ligand>
        <name>[4Fe-4S] cluster</name>
        <dbReference type="ChEBI" id="CHEBI:49883"/>
        <label>2</label>
    </ligand>
</feature>
<dbReference type="SUPFAM" id="SSF46548">
    <property type="entry name" value="alpha-helical ferredoxin"/>
    <property type="match status" value="1"/>
</dbReference>
<dbReference type="InterPro" id="IPR019554">
    <property type="entry name" value="Soluble_ligand-bd"/>
</dbReference>
<evidence type="ECO:0000256" key="8">
    <source>
        <dbReference type="HAMAP-Rule" id="MF_00461"/>
    </source>
</evidence>
<dbReference type="InterPro" id="IPR010208">
    <property type="entry name" value="Ion_transpt_RnfC/RsxC"/>
</dbReference>
<feature type="binding site" evidence="8">
    <location>
        <position position="433"/>
    </location>
    <ligand>
        <name>[4Fe-4S] cluster</name>
        <dbReference type="ChEBI" id="CHEBI:49883"/>
        <label>1</label>
    </ligand>
</feature>
<evidence type="ECO:0000256" key="9">
    <source>
        <dbReference type="SAM" id="MobiDB-lite"/>
    </source>
</evidence>
<keyword evidence="8" id="KW-1003">Cell membrane</keyword>
<dbReference type="EMBL" id="QGKM01000090">
    <property type="protein sequence ID" value="PWQ92425.1"/>
    <property type="molecule type" value="Genomic_DNA"/>
</dbReference>
<dbReference type="Pfam" id="PF13237">
    <property type="entry name" value="Fer4_10"/>
    <property type="match status" value="1"/>
</dbReference>
<keyword evidence="6 8" id="KW-0408">Iron</keyword>
<keyword evidence="4 8" id="KW-0677">Repeat</keyword>
<feature type="binding site" evidence="8">
    <location>
        <position position="430"/>
    </location>
    <ligand>
        <name>[4Fe-4S] cluster</name>
        <dbReference type="ChEBI" id="CHEBI:49883"/>
        <label>1</label>
    </ligand>
</feature>
<dbReference type="NCBIfam" id="TIGR01945">
    <property type="entry name" value="rnfC"/>
    <property type="match status" value="2"/>
</dbReference>
<keyword evidence="5 8" id="KW-0249">Electron transport</keyword>
<dbReference type="PROSITE" id="PS51379">
    <property type="entry name" value="4FE4S_FER_2"/>
    <property type="match status" value="2"/>
</dbReference>
<evidence type="ECO:0000256" key="2">
    <source>
        <dbReference type="ARBA" id="ARBA00022485"/>
    </source>
</evidence>
<feature type="domain" description="4Fe-4S ferredoxin-type" evidence="10">
    <location>
        <begin position="457"/>
        <end position="486"/>
    </location>
</feature>
<dbReference type="GO" id="GO:0051539">
    <property type="term" value="F:4 iron, 4 sulfur cluster binding"/>
    <property type="evidence" value="ECO:0007669"/>
    <property type="project" value="UniProtKB-KW"/>
</dbReference>
<comment type="similarity">
    <text evidence="8">Belongs to the 4Fe4S bacterial-type ferredoxin family. RnfC subfamily.</text>
</comment>
<dbReference type="NCBIfam" id="NF003454">
    <property type="entry name" value="PRK05035.1"/>
    <property type="match status" value="1"/>
</dbReference>
<evidence type="ECO:0000256" key="7">
    <source>
        <dbReference type="ARBA" id="ARBA00023014"/>
    </source>
</evidence>
<dbReference type="Pfam" id="PF13375">
    <property type="entry name" value="RnfC_N"/>
    <property type="match status" value="1"/>
</dbReference>
<protein>
    <recommendedName>
        <fullName evidence="8">Ion-translocating oxidoreductase complex subunit C</fullName>
        <ecNumber evidence="8">7.-.-.-</ecNumber>
    </recommendedName>
    <alternativeName>
        <fullName evidence="8">Rnf electron transport complex subunit C</fullName>
    </alternativeName>
</protein>
<gene>
    <name evidence="8" type="primary">rnfC</name>
    <name evidence="11" type="ORF">DKW60_21250</name>
</gene>
<feature type="binding site" evidence="8">
    <location>
        <position position="466"/>
    </location>
    <ligand>
        <name>[4Fe-4S] cluster</name>
        <dbReference type="ChEBI" id="CHEBI:49883"/>
        <label>2</label>
    </ligand>
</feature>
<dbReference type="GO" id="GO:0009055">
    <property type="term" value="F:electron transfer activity"/>
    <property type="evidence" value="ECO:0007669"/>
    <property type="project" value="InterPro"/>
</dbReference>
<dbReference type="InterPro" id="IPR026902">
    <property type="entry name" value="RnfC_N"/>
</dbReference>
<dbReference type="InterPro" id="IPR017896">
    <property type="entry name" value="4Fe4S_Fe-S-bd"/>
</dbReference>
<keyword evidence="2 8" id="KW-0004">4Fe-4S</keyword>
<comment type="subcellular location">
    <subcellularLocation>
        <location evidence="8">Cell inner membrane</location>
        <topology evidence="8">Peripheral membrane protein</topology>
    </subcellularLocation>
</comment>
<dbReference type="InterPro" id="IPR011053">
    <property type="entry name" value="Single_hybrid_motif"/>
</dbReference>
<comment type="function">
    <text evidence="8">Part of a membrane-bound complex that couples electron transfer with translocation of ions across the membrane.</text>
</comment>
<keyword evidence="8" id="KW-0997">Cell inner membrane</keyword>
<feature type="binding site" evidence="8">
    <location>
        <position position="437"/>
    </location>
    <ligand>
        <name>[4Fe-4S] cluster</name>
        <dbReference type="ChEBI" id="CHEBI:49883"/>
        <label>2</label>
    </ligand>
</feature>
<dbReference type="Gene3D" id="3.40.50.11540">
    <property type="entry name" value="NADH-ubiquinone oxidoreductase 51kDa subunit"/>
    <property type="match status" value="1"/>
</dbReference>
<comment type="caution">
    <text evidence="11">The sequence shown here is derived from an EMBL/GenBank/DDBJ whole genome shotgun (WGS) entry which is preliminary data.</text>
</comment>
<feature type="compositionally biased region" description="Basic and acidic residues" evidence="9">
    <location>
        <begin position="546"/>
        <end position="564"/>
    </location>
</feature>
<evidence type="ECO:0000256" key="3">
    <source>
        <dbReference type="ARBA" id="ARBA00022723"/>
    </source>
</evidence>
<comment type="cofactor">
    <cofactor evidence="8">
        <name>[4Fe-4S] cluster</name>
        <dbReference type="ChEBI" id="CHEBI:49883"/>
    </cofactor>
    <text evidence="8">Binds 2 [4Fe-4S] clusters per subunit.</text>
</comment>
<dbReference type="Gene3D" id="3.30.70.20">
    <property type="match status" value="1"/>
</dbReference>
<dbReference type="SUPFAM" id="SSF51230">
    <property type="entry name" value="Single hybrid motif"/>
    <property type="match status" value="1"/>
</dbReference>
<dbReference type="Pfam" id="PF10531">
    <property type="entry name" value="SLBB"/>
    <property type="match status" value="1"/>
</dbReference>
<keyword evidence="1 8" id="KW-0813">Transport</keyword>
<evidence type="ECO:0000256" key="1">
    <source>
        <dbReference type="ARBA" id="ARBA00022448"/>
    </source>
</evidence>
<dbReference type="GO" id="GO:0005886">
    <property type="term" value="C:plasma membrane"/>
    <property type="evidence" value="ECO:0007669"/>
    <property type="project" value="UniProtKB-SubCell"/>
</dbReference>
<evidence type="ECO:0000256" key="5">
    <source>
        <dbReference type="ARBA" id="ARBA00022982"/>
    </source>
</evidence>
<keyword evidence="8" id="KW-1278">Translocase</keyword>
<dbReference type="Gene3D" id="2.40.50.100">
    <property type="match status" value="1"/>
</dbReference>
<dbReference type="InterPro" id="IPR037225">
    <property type="entry name" value="Nuo51_FMN-bd_sf"/>
</dbReference>
<dbReference type="GO" id="GO:0046872">
    <property type="term" value="F:metal ion binding"/>
    <property type="evidence" value="ECO:0007669"/>
    <property type="project" value="UniProtKB-KW"/>
</dbReference>
<feature type="binding site" evidence="8">
    <location>
        <position position="476"/>
    </location>
    <ligand>
        <name>[4Fe-4S] cluster</name>
        <dbReference type="ChEBI" id="CHEBI:49883"/>
        <label>1</label>
    </ligand>
</feature>
<feature type="region of interest" description="Disordered" evidence="9">
    <location>
        <begin position="499"/>
        <end position="585"/>
    </location>
</feature>
<name>A0A317C1C8_9GAMM</name>
<dbReference type="PROSITE" id="PS00198">
    <property type="entry name" value="4FE4S_FER_1"/>
    <property type="match status" value="1"/>
</dbReference>
<comment type="subunit">
    <text evidence="8">The complex is composed of six subunits: RnfA, RnfB, RnfC, RnfD, RnfE and RnfG.</text>
</comment>
<dbReference type="FunFam" id="3.30.70.20:FF:000044">
    <property type="entry name" value="Ion-translocating oxidoreductase complex subunit C"/>
    <property type="match status" value="1"/>
</dbReference>
<feature type="compositionally biased region" description="Basic and acidic residues" evidence="9">
    <location>
        <begin position="505"/>
        <end position="536"/>
    </location>
</feature>
<feature type="binding site" evidence="8">
    <location>
        <position position="472"/>
    </location>
    <ligand>
        <name>[4Fe-4S] cluster</name>
        <dbReference type="ChEBI" id="CHEBI:49883"/>
        <label>2</label>
    </ligand>
</feature>
<evidence type="ECO:0000313" key="11">
    <source>
        <dbReference type="EMBL" id="PWQ92425.1"/>
    </source>
</evidence>
<dbReference type="AlphaFoldDB" id="A0A317C1C8"/>
<evidence type="ECO:0000313" key="12">
    <source>
        <dbReference type="Proteomes" id="UP000245539"/>
    </source>
</evidence>
<keyword evidence="3 8" id="KW-0479">Metal-binding</keyword>
<reference evidence="11 12" key="1">
    <citation type="submission" date="2018-05" db="EMBL/GenBank/DDBJ databases">
        <title>Leucothrix arctica sp. nov., isolated from Arctic seawater.</title>
        <authorList>
            <person name="Choi A."/>
            <person name="Baek K."/>
        </authorList>
    </citation>
    <scope>NUCLEOTIDE SEQUENCE [LARGE SCALE GENOMIC DNA]</scope>
    <source>
        <strain evidence="11 12">JCM 18388</strain>
    </source>
</reference>
<feature type="domain" description="4Fe-4S ferredoxin-type" evidence="10">
    <location>
        <begin position="415"/>
        <end position="447"/>
    </location>
</feature>
<keyword evidence="8" id="KW-0472">Membrane</keyword>
<sequence length="585" mass="62846">MNTLIQKLWKMRGGVHPAFHKDDSTRQPIQHTAIPPQLIIPLQQHVGHLPDLKVAIGDTVEKGQMLASVSAVGIGAAIHAPTSGVITSIEERTIPHPSGLAGSCIVLDSDGKDDWGNQRLAPLADYRECAADELLQRIEQAGVVGLGGAVFPSEVKLASAGEGNVETLIINGAECEPYISCDDMLMRERAEEVIVGIDILMHLLKAKRCLIGVEDNKPEAIAALNSALETLGAAGNAGHGQIEADQGSNTQLSGDSSDSASLAIQTVSPIASAPRIEVVAVPTMYPSGDAKQLTRILTGIEIPKGVRSPSLGLLCHNVGTAYSIYEAVVAGKPLISRITTVTGNGIQSPQNFEALIGTPFSFLVEQAGGYTDKAERLIMGGPMMGIALPSDGLPVVKACNCILISSRDELRLNDHDPADDERLVMPCIRCGKCMQACPVKLLPQQMYWHARARDFEKVAEHNLSDCIECGACSYVCPSHIPLVDYFRFAKTEMKAQQQAAIKSSQSRERHEFHEFRKAREKAEREEKRRKQKEALQKKKAAAADGKAGEGDSKQDAIKAAMERAKAKKAALKAAAKNKQDNSDAV</sequence>
<dbReference type="GO" id="GO:0022900">
    <property type="term" value="P:electron transport chain"/>
    <property type="evidence" value="ECO:0007669"/>
    <property type="project" value="UniProtKB-UniRule"/>
</dbReference>
<dbReference type="EC" id="7.-.-.-" evidence="8"/>
<dbReference type="PANTHER" id="PTHR43034">
    <property type="entry name" value="ION-TRANSLOCATING OXIDOREDUCTASE COMPLEX SUBUNIT C"/>
    <property type="match status" value="1"/>
</dbReference>
<dbReference type="PANTHER" id="PTHR43034:SF2">
    <property type="entry name" value="ION-TRANSLOCATING OXIDOREDUCTASE COMPLEX SUBUNIT C"/>
    <property type="match status" value="1"/>
</dbReference>
<keyword evidence="7 8" id="KW-0411">Iron-sulfur</keyword>
<accession>A0A317C1C8</accession>
<evidence type="ECO:0000259" key="10">
    <source>
        <dbReference type="PROSITE" id="PS51379"/>
    </source>
</evidence>
<dbReference type="InterPro" id="IPR011538">
    <property type="entry name" value="Nuo51_FMN-bd"/>
</dbReference>
<keyword evidence="12" id="KW-1185">Reference proteome</keyword>
<feature type="binding site" evidence="8">
    <location>
        <position position="427"/>
    </location>
    <ligand>
        <name>[4Fe-4S] cluster</name>
        <dbReference type="ChEBI" id="CHEBI:49883"/>
        <label>1</label>
    </ligand>
</feature>
<dbReference type="HAMAP" id="MF_00461">
    <property type="entry name" value="RsxC_RnfC"/>
    <property type="match status" value="1"/>
</dbReference>
<proteinExistence type="inferred from homology"/>
<evidence type="ECO:0000256" key="6">
    <source>
        <dbReference type="ARBA" id="ARBA00023004"/>
    </source>
</evidence>
<dbReference type="SUPFAM" id="SSF142019">
    <property type="entry name" value="Nqo1 FMN-binding domain-like"/>
    <property type="match status" value="1"/>
</dbReference>
<organism evidence="11 12">
    <name type="scientific">Leucothrix pacifica</name>
    <dbReference type="NCBI Taxonomy" id="1247513"/>
    <lineage>
        <taxon>Bacteria</taxon>
        <taxon>Pseudomonadati</taxon>
        <taxon>Pseudomonadota</taxon>
        <taxon>Gammaproteobacteria</taxon>
        <taxon>Thiotrichales</taxon>
        <taxon>Thiotrichaceae</taxon>
        <taxon>Leucothrix</taxon>
    </lineage>
</organism>
<dbReference type="InterPro" id="IPR017900">
    <property type="entry name" value="4Fe4S_Fe_S_CS"/>
</dbReference>
<dbReference type="Proteomes" id="UP000245539">
    <property type="component" value="Unassembled WGS sequence"/>
</dbReference>